<dbReference type="Gene3D" id="3.40.50.300">
    <property type="entry name" value="P-loop containing nucleotide triphosphate hydrolases"/>
    <property type="match status" value="1"/>
</dbReference>
<dbReference type="InterPro" id="IPR000305">
    <property type="entry name" value="GIY-YIG_endonuc"/>
</dbReference>
<dbReference type="OrthoDB" id="3193269at2"/>
<dbReference type="InterPro" id="IPR027417">
    <property type="entry name" value="P-loop_NTPase"/>
</dbReference>
<comment type="caution">
    <text evidence="2">The sequence shown here is derived from an EMBL/GenBank/DDBJ whole genome shotgun (WGS) entry which is preliminary data.</text>
</comment>
<proteinExistence type="predicted"/>
<dbReference type="InterPro" id="IPR018647">
    <property type="entry name" value="SLFN_3-like_DNA/RNA_helicase"/>
</dbReference>
<name>A0A3N4Z4R6_9MICO</name>
<keyword evidence="3" id="KW-1185">Reference proteome</keyword>
<evidence type="ECO:0000259" key="1">
    <source>
        <dbReference type="PROSITE" id="PS50164"/>
    </source>
</evidence>
<evidence type="ECO:0000313" key="3">
    <source>
        <dbReference type="Proteomes" id="UP000280501"/>
    </source>
</evidence>
<feature type="domain" description="GIY-YIG" evidence="1">
    <location>
        <begin position="28"/>
        <end position="104"/>
    </location>
</feature>
<sequence>MTGFEVVRRPYTDATGAELENTSLRFANWPVVYVLNDDLQVYVGETANAARRMREHRRNPAKARLDQLRIVLDDRFNKSVCLDLEAFLTRYFHGDGSLEVLNNINRLTTHDYFDRDTYRNLFKEIFEELRDHELFTRPIPEIEKSELFKYSPFKSLNRDQAAAIEEIVEGLFADIEARRMSSIVVEGAPGTGKTIVAVSLLKMLRDIGLSDAHSDVGESVDEDEPRLATAERRQVLKGYRFGLVVPQQSLRATLKHVFDKTHGLSGRMVLSPFDVGEAPEMYDLLVIDESHRLKLRAGLANGVQYDRYDAVSRDLFGSDATITPNQADWIRARSYHQVWLLDSEQSVLPSDIPMDVQLDIRDAAQKAGRYYELRTQMRMRVGFDYVRYVRDVLSDRPPSSPPETFAPYDVRLYDDFGAMVRAIRGKEAEHGLARLVAGYAWPWRSKKDKSLDDIEIDGLSFKWNQTDTRWIESGTSPDEVGSIHTVQGYDLNYAGVIIGPDLRFDPGADRIVFDRANYFDRKGKSSPRKLGIAYTDDDLLVFVRRIYAVLLTRGIRGTYIYVCDPALRERLRPYFPAASVVDDVPSGADDVGSLAPAWRAALADVPPAERELRDLLHALADLSALVPAPTVHGRTPDGTRCLLTWPLHRVAVVREHLAGGARTQVTAPGWTVVGPGSEAIREALAEAMSRSR</sequence>
<evidence type="ECO:0000313" key="2">
    <source>
        <dbReference type="EMBL" id="RPF20908.1"/>
    </source>
</evidence>
<dbReference type="Pfam" id="PF09848">
    <property type="entry name" value="SLFN-g3_helicase"/>
    <property type="match status" value="1"/>
</dbReference>
<protein>
    <recommendedName>
        <fullName evidence="1">GIY-YIG domain-containing protein</fullName>
    </recommendedName>
</protein>
<dbReference type="RefSeq" id="WP_123814012.1">
    <property type="nucleotide sequence ID" value="NZ_RKQZ01000001.1"/>
</dbReference>
<accession>A0A3N4Z4R6</accession>
<dbReference type="Proteomes" id="UP000280501">
    <property type="component" value="Unassembled WGS sequence"/>
</dbReference>
<organism evidence="2 3">
    <name type="scientific">Myceligenerans xiligouense</name>
    <dbReference type="NCBI Taxonomy" id="253184"/>
    <lineage>
        <taxon>Bacteria</taxon>
        <taxon>Bacillati</taxon>
        <taxon>Actinomycetota</taxon>
        <taxon>Actinomycetes</taxon>
        <taxon>Micrococcales</taxon>
        <taxon>Promicromonosporaceae</taxon>
        <taxon>Myceligenerans</taxon>
    </lineage>
</organism>
<dbReference type="EMBL" id="RKQZ01000001">
    <property type="protein sequence ID" value="RPF20908.1"/>
    <property type="molecule type" value="Genomic_DNA"/>
</dbReference>
<dbReference type="PROSITE" id="PS50164">
    <property type="entry name" value="GIY_YIG"/>
    <property type="match status" value="1"/>
</dbReference>
<reference evidence="2 3" key="1">
    <citation type="submission" date="2018-11" db="EMBL/GenBank/DDBJ databases">
        <title>Sequencing the genomes of 1000 actinobacteria strains.</title>
        <authorList>
            <person name="Klenk H.-P."/>
        </authorList>
    </citation>
    <scope>NUCLEOTIDE SEQUENCE [LARGE SCALE GENOMIC DNA]</scope>
    <source>
        <strain evidence="2 3">DSM 15700</strain>
    </source>
</reference>
<dbReference type="CDD" id="cd10439">
    <property type="entry name" value="GIY-YIG_COG3410"/>
    <property type="match status" value="1"/>
</dbReference>
<dbReference type="SUPFAM" id="SSF52540">
    <property type="entry name" value="P-loop containing nucleoside triphosphate hydrolases"/>
    <property type="match status" value="1"/>
</dbReference>
<dbReference type="AlphaFoldDB" id="A0A3N4Z4R6"/>
<gene>
    <name evidence="2" type="ORF">EDD34_1515</name>
</gene>